<proteinExistence type="predicted"/>
<evidence type="ECO:0000259" key="3">
    <source>
        <dbReference type="Pfam" id="PF08223"/>
    </source>
</evidence>
<dbReference type="OrthoDB" id="2270427at2"/>
<dbReference type="AlphaFoldDB" id="A0A4R7C8T4"/>
<protein>
    <submittedName>
        <fullName evidence="4">PaaX family transcriptional regulator</fullName>
    </submittedName>
</protein>
<evidence type="ECO:0000256" key="1">
    <source>
        <dbReference type="SAM" id="MobiDB-lite"/>
    </source>
</evidence>
<dbReference type="PANTHER" id="PTHR30319">
    <property type="entry name" value="PHENYLACETIC ACID REGULATOR-RELATED TRANSCRIPTIONAL REPRESSOR"/>
    <property type="match status" value="1"/>
</dbReference>
<organism evidence="4 5">
    <name type="scientific">Enterovirga rhinocerotis</name>
    <dbReference type="NCBI Taxonomy" id="1339210"/>
    <lineage>
        <taxon>Bacteria</taxon>
        <taxon>Pseudomonadati</taxon>
        <taxon>Pseudomonadota</taxon>
        <taxon>Alphaproteobacteria</taxon>
        <taxon>Hyphomicrobiales</taxon>
        <taxon>Methylobacteriaceae</taxon>
        <taxon>Enterovirga</taxon>
    </lineage>
</organism>
<evidence type="ECO:0000313" key="4">
    <source>
        <dbReference type="EMBL" id="TDR94848.1"/>
    </source>
</evidence>
<gene>
    <name evidence="4" type="ORF">EV668_2138</name>
</gene>
<dbReference type="GO" id="GO:0006351">
    <property type="term" value="P:DNA-templated transcription"/>
    <property type="evidence" value="ECO:0007669"/>
    <property type="project" value="InterPro"/>
</dbReference>
<feature type="domain" description="Transcriptional repressor PaaX-like N-terminal" evidence="2">
    <location>
        <begin position="19"/>
        <end position="88"/>
    </location>
</feature>
<feature type="region of interest" description="Disordered" evidence="1">
    <location>
        <begin position="264"/>
        <end position="286"/>
    </location>
</feature>
<dbReference type="InterPro" id="IPR013225">
    <property type="entry name" value="PaaX_C"/>
</dbReference>
<reference evidence="4 5" key="1">
    <citation type="submission" date="2019-03" db="EMBL/GenBank/DDBJ databases">
        <title>Genomic Encyclopedia of Type Strains, Phase IV (KMG-IV): sequencing the most valuable type-strain genomes for metagenomic binning, comparative biology and taxonomic classification.</title>
        <authorList>
            <person name="Goeker M."/>
        </authorList>
    </citation>
    <scope>NUCLEOTIDE SEQUENCE [LARGE SCALE GENOMIC DNA]</scope>
    <source>
        <strain evidence="4 5">DSM 25903</strain>
    </source>
</reference>
<dbReference type="Proteomes" id="UP000295122">
    <property type="component" value="Unassembled WGS sequence"/>
</dbReference>
<sequence>MASVALDGIMAGLRREPSRTGSLVVTIFGDAIAPRGGSVWLGTLLAFFRGVAIEDGAVRTAMSRLTADGWLERRRAGRNSFYRLASHGRATFEAATRQIYVPRHPVWDGRLTCLVVSDREAGAALGETGFGQAVPGLWIAPGTPPVPEAASAAIRLEARVDAAARRRLAAEAWPVDRMAASYRRFLDMFAPLRDEIAAGLVLTPSEAFAARILTIHFYRRVILRDPGLPLDLLPEHWPGELARRLSAELYAMVLEPSEAWLDENGLDENGPLPPAGDVLRRRFQEE</sequence>
<evidence type="ECO:0000259" key="2">
    <source>
        <dbReference type="Pfam" id="PF07848"/>
    </source>
</evidence>
<accession>A0A4R7C8T4</accession>
<dbReference type="InterPro" id="IPR012906">
    <property type="entry name" value="PaaX-like_N"/>
</dbReference>
<feature type="domain" description="Transcriptional repressor PaaX-like C-terminal" evidence="3">
    <location>
        <begin position="173"/>
        <end position="262"/>
    </location>
</feature>
<dbReference type="NCBIfam" id="TIGR02277">
    <property type="entry name" value="PaaX_trns_reg"/>
    <property type="match status" value="1"/>
</dbReference>
<dbReference type="InterPro" id="IPR011965">
    <property type="entry name" value="PaaX_trns_reg"/>
</dbReference>
<dbReference type="Pfam" id="PF07848">
    <property type="entry name" value="PaaX"/>
    <property type="match status" value="1"/>
</dbReference>
<dbReference type="EMBL" id="SNZR01000011">
    <property type="protein sequence ID" value="TDR94848.1"/>
    <property type="molecule type" value="Genomic_DNA"/>
</dbReference>
<dbReference type="RefSeq" id="WP_133769706.1">
    <property type="nucleotide sequence ID" value="NZ_SNZR01000011.1"/>
</dbReference>
<dbReference type="InterPro" id="IPR036390">
    <property type="entry name" value="WH_DNA-bd_sf"/>
</dbReference>
<dbReference type="Gene3D" id="1.20.58.1460">
    <property type="match status" value="1"/>
</dbReference>
<comment type="caution">
    <text evidence="4">The sequence shown here is derived from an EMBL/GenBank/DDBJ whole genome shotgun (WGS) entry which is preliminary data.</text>
</comment>
<name>A0A4R7C8T4_9HYPH</name>
<dbReference type="PIRSF" id="PIRSF020623">
    <property type="entry name" value="PaaX"/>
    <property type="match status" value="1"/>
</dbReference>
<dbReference type="Pfam" id="PF08223">
    <property type="entry name" value="PaaX_C"/>
    <property type="match status" value="1"/>
</dbReference>
<dbReference type="InterPro" id="IPR036388">
    <property type="entry name" value="WH-like_DNA-bd_sf"/>
</dbReference>
<dbReference type="PANTHER" id="PTHR30319:SF1">
    <property type="entry name" value="TRANSCRIPTIONAL REPRESSOR PAAX"/>
    <property type="match status" value="1"/>
</dbReference>
<keyword evidence="5" id="KW-1185">Reference proteome</keyword>
<evidence type="ECO:0000313" key="5">
    <source>
        <dbReference type="Proteomes" id="UP000295122"/>
    </source>
</evidence>
<dbReference type="Gene3D" id="1.10.10.10">
    <property type="entry name" value="Winged helix-like DNA-binding domain superfamily/Winged helix DNA-binding domain"/>
    <property type="match status" value="1"/>
</dbReference>
<dbReference type="SUPFAM" id="SSF46785">
    <property type="entry name" value="Winged helix' DNA-binding domain"/>
    <property type="match status" value="1"/>
</dbReference>